<evidence type="ECO:0000313" key="2">
    <source>
        <dbReference type="EMBL" id="KXH33474.1"/>
    </source>
</evidence>
<comment type="caution">
    <text evidence="2">The sequence shown here is derived from an EMBL/GenBank/DDBJ whole genome shotgun (WGS) entry which is preliminary data.</text>
</comment>
<keyword evidence="3" id="KW-1185">Reference proteome</keyword>
<evidence type="ECO:0000256" key="1">
    <source>
        <dbReference type="SAM" id="MobiDB-lite"/>
    </source>
</evidence>
<name>A0A135SC30_9PEZI</name>
<dbReference type="AlphaFoldDB" id="A0A135SC30"/>
<organism evidence="2 3">
    <name type="scientific">Colletotrichum nymphaeae SA-01</name>
    <dbReference type="NCBI Taxonomy" id="1460502"/>
    <lineage>
        <taxon>Eukaryota</taxon>
        <taxon>Fungi</taxon>
        <taxon>Dikarya</taxon>
        <taxon>Ascomycota</taxon>
        <taxon>Pezizomycotina</taxon>
        <taxon>Sordariomycetes</taxon>
        <taxon>Hypocreomycetidae</taxon>
        <taxon>Glomerellales</taxon>
        <taxon>Glomerellaceae</taxon>
        <taxon>Colletotrichum</taxon>
        <taxon>Colletotrichum acutatum species complex</taxon>
    </lineage>
</organism>
<protein>
    <submittedName>
        <fullName evidence="2">Uncharacterized protein</fullName>
    </submittedName>
</protein>
<reference evidence="2 3" key="1">
    <citation type="submission" date="2014-02" db="EMBL/GenBank/DDBJ databases">
        <title>The genome sequence of Colletotrichum nymphaeae SA-01.</title>
        <authorList>
            <person name="Baroncelli R."/>
            <person name="Thon M.R."/>
        </authorList>
    </citation>
    <scope>NUCLEOTIDE SEQUENCE [LARGE SCALE GENOMIC DNA]</scope>
    <source>
        <strain evidence="2 3">SA-01</strain>
    </source>
</reference>
<gene>
    <name evidence="2" type="ORF">CNYM01_12239</name>
</gene>
<accession>A0A135SC30</accession>
<sequence>MYVSSTRKVQYSHLIPAHLHRIAPASRAPLLPSSTFPSSCIHSTRSASLSSPPEVCAFTWPTVHHLNREREPPAETTLADQGINHRQPLFLVPIAALLPPKLSLELCVTPSPSREFAQARELPCQDVYVWNTEEQQTQQAERLASRPRPYLDHSSPPQPRASSFYFALLSELLLRISTRVPTDTVCLFRHSPRMPRLFQPHS</sequence>
<proteinExistence type="predicted"/>
<dbReference type="Proteomes" id="UP000070054">
    <property type="component" value="Unassembled WGS sequence"/>
</dbReference>
<feature type="region of interest" description="Disordered" evidence="1">
    <location>
        <begin position="138"/>
        <end position="157"/>
    </location>
</feature>
<evidence type="ECO:0000313" key="3">
    <source>
        <dbReference type="Proteomes" id="UP000070054"/>
    </source>
</evidence>
<dbReference type="EMBL" id="JEMN01001562">
    <property type="protein sequence ID" value="KXH33474.1"/>
    <property type="molecule type" value="Genomic_DNA"/>
</dbReference>